<organism evidence="3 4">
    <name type="scientific">Thalassobaculum fulvum</name>
    <dbReference type="NCBI Taxonomy" id="1633335"/>
    <lineage>
        <taxon>Bacteria</taxon>
        <taxon>Pseudomonadati</taxon>
        <taxon>Pseudomonadota</taxon>
        <taxon>Alphaproteobacteria</taxon>
        <taxon>Rhodospirillales</taxon>
        <taxon>Thalassobaculaceae</taxon>
        <taxon>Thalassobaculum</taxon>
    </lineage>
</organism>
<gene>
    <name evidence="3" type="ORF">GCM10017083_03800</name>
</gene>
<dbReference type="RefSeq" id="WP_189987213.1">
    <property type="nucleotide sequence ID" value="NZ_BMZS01000001.1"/>
</dbReference>
<protein>
    <recommendedName>
        <fullName evidence="5">DUF2946 domain-containing protein</fullName>
    </recommendedName>
</protein>
<dbReference type="Pfam" id="PF11162">
    <property type="entry name" value="DUF2946"/>
    <property type="match status" value="1"/>
</dbReference>
<keyword evidence="2" id="KW-0732">Signal</keyword>
<evidence type="ECO:0000256" key="1">
    <source>
        <dbReference type="SAM" id="MobiDB-lite"/>
    </source>
</evidence>
<dbReference type="InterPro" id="IPR021333">
    <property type="entry name" value="DUF2946"/>
</dbReference>
<name>A0A919CN95_9PROT</name>
<sequence length="116" mass="10970">MALATCYLLVVQAMVAGLSVTGHAAAGGALAAVICTPDGVRAAPGDGGVPARSQPMSCCLIGCSAAGPTVAPPPATDAVLAAPSAASSRLEIAPPGATVPGQRWSPGSARAPPATA</sequence>
<dbReference type="EMBL" id="BMZS01000001">
    <property type="protein sequence ID" value="GHD40484.1"/>
    <property type="molecule type" value="Genomic_DNA"/>
</dbReference>
<accession>A0A919CN95</accession>
<evidence type="ECO:0000313" key="3">
    <source>
        <dbReference type="EMBL" id="GHD40484.1"/>
    </source>
</evidence>
<evidence type="ECO:0000313" key="4">
    <source>
        <dbReference type="Proteomes" id="UP000630353"/>
    </source>
</evidence>
<proteinExistence type="predicted"/>
<evidence type="ECO:0000256" key="2">
    <source>
        <dbReference type="SAM" id="SignalP"/>
    </source>
</evidence>
<reference evidence="3" key="2">
    <citation type="submission" date="2020-09" db="EMBL/GenBank/DDBJ databases">
        <authorList>
            <person name="Sun Q."/>
            <person name="Kim S."/>
        </authorList>
    </citation>
    <scope>NUCLEOTIDE SEQUENCE</scope>
    <source>
        <strain evidence="3">KCTC 42651</strain>
    </source>
</reference>
<keyword evidence="4" id="KW-1185">Reference proteome</keyword>
<evidence type="ECO:0008006" key="5">
    <source>
        <dbReference type="Google" id="ProtNLM"/>
    </source>
</evidence>
<feature type="region of interest" description="Disordered" evidence="1">
    <location>
        <begin position="92"/>
        <end position="116"/>
    </location>
</feature>
<reference evidence="3" key="1">
    <citation type="journal article" date="2014" name="Int. J. Syst. Evol. Microbiol.">
        <title>Complete genome sequence of Corynebacterium casei LMG S-19264T (=DSM 44701T), isolated from a smear-ripened cheese.</title>
        <authorList>
            <consortium name="US DOE Joint Genome Institute (JGI-PGF)"/>
            <person name="Walter F."/>
            <person name="Albersmeier A."/>
            <person name="Kalinowski J."/>
            <person name="Ruckert C."/>
        </authorList>
    </citation>
    <scope>NUCLEOTIDE SEQUENCE</scope>
    <source>
        <strain evidence="3">KCTC 42651</strain>
    </source>
</reference>
<dbReference type="Proteomes" id="UP000630353">
    <property type="component" value="Unassembled WGS sequence"/>
</dbReference>
<dbReference type="AlphaFoldDB" id="A0A919CN95"/>
<feature type="signal peptide" evidence="2">
    <location>
        <begin position="1"/>
        <end position="24"/>
    </location>
</feature>
<comment type="caution">
    <text evidence="3">The sequence shown here is derived from an EMBL/GenBank/DDBJ whole genome shotgun (WGS) entry which is preliminary data.</text>
</comment>
<feature type="chain" id="PRO_5037619269" description="DUF2946 domain-containing protein" evidence="2">
    <location>
        <begin position="25"/>
        <end position="116"/>
    </location>
</feature>